<evidence type="ECO:0000313" key="2">
    <source>
        <dbReference type="EMBL" id="KAF4404308.1"/>
    </source>
</evidence>
<evidence type="ECO:0000313" key="3">
    <source>
        <dbReference type="Proteomes" id="UP000583929"/>
    </source>
</evidence>
<organism evidence="2 3">
    <name type="scientific">Cannabis sativa</name>
    <name type="common">Hemp</name>
    <name type="synonym">Marijuana</name>
    <dbReference type="NCBI Taxonomy" id="3483"/>
    <lineage>
        <taxon>Eukaryota</taxon>
        <taxon>Viridiplantae</taxon>
        <taxon>Streptophyta</taxon>
        <taxon>Embryophyta</taxon>
        <taxon>Tracheophyta</taxon>
        <taxon>Spermatophyta</taxon>
        <taxon>Magnoliopsida</taxon>
        <taxon>eudicotyledons</taxon>
        <taxon>Gunneridae</taxon>
        <taxon>Pentapetalae</taxon>
        <taxon>rosids</taxon>
        <taxon>fabids</taxon>
        <taxon>Rosales</taxon>
        <taxon>Cannabaceae</taxon>
        <taxon>Cannabis</taxon>
    </lineage>
</organism>
<dbReference type="AlphaFoldDB" id="A0A7J6IB76"/>
<gene>
    <name evidence="2" type="ORF">G4B88_014764</name>
</gene>
<evidence type="ECO:0000259" key="1">
    <source>
        <dbReference type="Pfam" id="PF01266"/>
    </source>
</evidence>
<sequence>MRVAVVGGGISGLVSAYVLAEKGVEVVVLEEGKGYEWGTRNGFSSLFAQKKNLFNPYFYQMIREIVKFKDDTISFSAFSVLSFCRNHYLFQLYDHPQWLTIKGHVQCYVNKTEDGSKELYNGCILAVHASEALRLLGDQATPVEQRVLGAFQYVYSDIYLHRDKTLMPKNPAAWSALNFLASSDNKVCLTYWLNVIQIYMTMNMQNLGETSLPFFVTLNPNHPPKQTLLKFSTTHSLPSLTSSKVSLEFHRIQGKRGIWFCGAYDQDSSLAQLGHPEMEAERSLGLRDGVPTCLVEEKGC</sequence>
<dbReference type="EMBL" id="JAATIQ010000002">
    <property type="protein sequence ID" value="KAF4404308.1"/>
    <property type="molecule type" value="Genomic_DNA"/>
</dbReference>
<accession>A0A7J6IB76</accession>
<dbReference type="GO" id="GO:0016491">
    <property type="term" value="F:oxidoreductase activity"/>
    <property type="evidence" value="ECO:0007669"/>
    <property type="project" value="TreeGrafter"/>
</dbReference>
<reference evidence="2 3" key="1">
    <citation type="journal article" date="2020" name="bioRxiv">
        <title>Sequence and annotation of 42 cannabis genomes reveals extensive copy number variation in cannabinoid synthesis and pathogen resistance genes.</title>
        <authorList>
            <person name="Mckernan K.J."/>
            <person name="Helbert Y."/>
            <person name="Kane L.T."/>
            <person name="Ebling H."/>
            <person name="Zhang L."/>
            <person name="Liu B."/>
            <person name="Eaton Z."/>
            <person name="Mclaughlin S."/>
            <person name="Kingan S."/>
            <person name="Baybayan P."/>
            <person name="Concepcion G."/>
            <person name="Jordan M."/>
            <person name="Riva A."/>
            <person name="Barbazuk W."/>
            <person name="Harkins T."/>
        </authorList>
    </citation>
    <scope>NUCLEOTIDE SEQUENCE [LARGE SCALE GENOMIC DNA]</scope>
    <source>
        <strain evidence="3">cv. Jamaican Lion 4</strain>
        <tissue evidence="2">Leaf</tissue>
    </source>
</reference>
<dbReference type="Proteomes" id="UP000583929">
    <property type="component" value="Unassembled WGS sequence"/>
</dbReference>
<keyword evidence="3" id="KW-1185">Reference proteome</keyword>
<dbReference type="InterPro" id="IPR006076">
    <property type="entry name" value="FAD-dep_OxRdtase"/>
</dbReference>
<feature type="domain" description="FAD dependent oxidoreductase" evidence="1">
    <location>
        <begin position="2"/>
        <end position="50"/>
    </location>
</feature>
<dbReference type="SUPFAM" id="SSF51905">
    <property type="entry name" value="FAD/NAD(P)-binding domain"/>
    <property type="match status" value="1"/>
</dbReference>
<dbReference type="Pfam" id="PF01266">
    <property type="entry name" value="DAO"/>
    <property type="match status" value="1"/>
</dbReference>
<proteinExistence type="predicted"/>
<protein>
    <recommendedName>
        <fullName evidence="1">FAD dependent oxidoreductase domain-containing protein</fullName>
    </recommendedName>
</protein>
<dbReference type="InterPro" id="IPR050464">
    <property type="entry name" value="Zeta_carotene_desat/Oxidored"/>
</dbReference>
<feature type="non-terminal residue" evidence="2">
    <location>
        <position position="1"/>
    </location>
</feature>
<dbReference type="Gene3D" id="3.50.50.60">
    <property type="entry name" value="FAD/NAD(P)-binding domain"/>
    <property type="match status" value="1"/>
</dbReference>
<name>A0A7J6IB76_CANSA</name>
<dbReference type="PANTHER" id="PTHR42923:SF17">
    <property type="entry name" value="AMINE OXIDASE DOMAIN-CONTAINING PROTEIN"/>
    <property type="match status" value="1"/>
</dbReference>
<dbReference type="PANTHER" id="PTHR42923">
    <property type="entry name" value="PROTOPORPHYRINOGEN OXIDASE"/>
    <property type="match status" value="1"/>
</dbReference>
<dbReference type="InterPro" id="IPR036188">
    <property type="entry name" value="FAD/NAD-bd_sf"/>
</dbReference>
<comment type="caution">
    <text evidence="2">The sequence shown here is derived from an EMBL/GenBank/DDBJ whole genome shotgun (WGS) entry which is preliminary data.</text>
</comment>